<feature type="transmembrane region" description="Helical" evidence="10">
    <location>
        <begin position="257"/>
        <end position="279"/>
    </location>
</feature>
<keyword evidence="8 10" id="KW-1133">Transmembrane helix</keyword>
<keyword evidence="5" id="KW-0808">Transferase</keyword>
<feature type="transmembrane region" description="Helical" evidence="10">
    <location>
        <begin position="126"/>
        <end position="152"/>
    </location>
</feature>
<accession>C5A5J2</accession>
<sequence>MRDNLLKSFPLVLFMRVKLSDSQKKFIILIVAIVVSKLVLLAGADFEIEKFCMRWDGEHFIKIADEGYYDIHELAFGPLFPATIRLLSLLGIETWLAAFIIVNLLSVVPPLIVFRRWGLKPALFLALNPAYVLFTTAPYSEAMALSLALLAYDLREKRPELSGIFLGLAVLAKYTMGLLIFAFLLDGKRIRFLIPFSAFGLVLLLFFNSVGGSPWVYFDIEKQWDAKMRGPVAQIKWMMDSWFTNQPWRIRDFHLRGIHWVVHSWAFLLTYTAGLLILLKEKRVKEFLFSAPFVILQYLVTGVPSISTPRLLLPAVPAWTVLGEKMNRVIFSIIALILLISTYYVGLWHMQAFFG</sequence>
<keyword evidence="12" id="KW-1185">Reference proteome</keyword>
<evidence type="ECO:0000256" key="2">
    <source>
        <dbReference type="ARBA" id="ARBA00004687"/>
    </source>
</evidence>
<dbReference type="EMBL" id="CP001398">
    <property type="protein sequence ID" value="ACS33504.1"/>
    <property type="molecule type" value="Genomic_DNA"/>
</dbReference>
<evidence type="ECO:0000313" key="11">
    <source>
        <dbReference type="EMBL" id="ACS33504.1"/>
    </source>
</evidence>
<evidence type="ECO:0000256" key="4">
    <source>
        <dbReference type="ARBA" id="ARBA00022676"/>
    </source>
</evidence>
<feature type="transmembrane region" description="Helical" evidence="10">
    <location>
        <begin position="286"/>
        <end position="306"/>
    </location>
</feature>
<feature type="transmembrane region" description="Helical" evidence="10">
    <location>
        <begin position="326"/>
        <end position="346"/>
    </location>
</feature>
<protein>
    <submittedName>
        <fullName evidence="11">Uncharacterized protein</fullName>
    </submittedName>
</protein>
<dbReference type="KEGG" id="tga:TGAM_1002"/>
<keyword evidence="7" id="KW-0256">Endoplasmic reticulum</keyword>
<name>C5A5J2_THEGJ</name>
<comment type="subcellular location">
    <subcellularLocation>
        <location evidence="1">Endoplasmic reticulum membrane</location>
        <topology evidence="1">Multi-pass membrane protein</topology>
    </subcellularLocation>
</comment>
<dbReference type="HOGENOM" id="CLU_805663_0_0_2"/>
<evidence type="ECO:0000256" key="6">
    <source>
        <dbReference type="ARBA" id="ARBA00022692"/>
    </source>
</evidence>
<dbReference type="GO" id="GO:0016020">
    <property type="term" value="C:membrane"/>
    <property type="evidence" value="ECO:0007669"/>
    <property type="project" value="GOC"/>
</dbReference>
<dbReference type="GO" id="GO:0006506">
    <property type="term" value="P:GPI anchor biosynthetic process"/>
    <property type="evidence" value="ECO:0007669"/>
    <property type="project" value="UniProtKB-UniPathway"/>
</dbReference>
<dbReference type="Pfam" id="PF04188">
    <property type="entry name" value="Mannosyl_trans2"/>
    <property type="match status" value="1"/>
</dbReference>
<dbReference type="PaxDb" id="593117-TGAM_1002"/>
<dbReference type="UniPathway" id="UPA00196"/>
<evidence type="ECO:0000256" key="7">
    <source>
        <dbReference type="ARBA" id="ARBA00022824"/>
    </source>
</evidence>
<keyword evidence="4" id="KW-0328">Glycosyltransferase</keyword>
<dbReference type="Proteomes" id="UP000001488">
    <property type="component" value="Chromosome"/>
</dbReference>
<dbReference type="GO" id="GO:0031501">
    <property type="term" value="C:mannosyltransferase complex"/>
    <property type="evidence" value="ECO:0007669"/>
    <property type="project" value="TreeGrafter"/>
</dbReference>
<feature type="transmembrane region" description="Helical" evidence="10">
    <location>
        <begin position="26"/>
        <end position="44"/>
    </location>
</feature>
<evidence type="ECO:0000256" key="10">
    <source>
        <dbReference type="SAM" id="Phobius"/>
    </source>
</evidence>
<dbReference type="PANTHER" id="PTHR12468:SF2">
    <property type="entry name" value="GPI MANNOSYLTRANSFERASE 2"/>
    <property type="match status" value="1"/>
</dbReference>
<dbReference type="InterPro" id="IPR007315">
    <property type="entry name" value="PIG-V/Gpi18"/>
</dbReference>
<dbReference type="GO" id="GO:0004376">
    <property type="term" value="F:GPI mannosyltransferase activity"/>
    <property type="evidence" value="ECO:0007669"/>
    <property type="project" value="InterPro"/>
</dbReference>
<feature type="transmembrane region" description="Helical" evidence="10">
    <location>
        <begin position="95"/>
        <end position="114"/>
    </location>
</feature>
<keyword evidence="6 10" id="KW-0812">Transmembrane</keyword>
<feature type="transmembrane region" description="Helical" evidence="10">
    <location>
        <begin position="192"/>
        <end position="218"/>
    </location>
</feature>
<dbReference type="GO" id="GO:0000009">
    <property type="term" value="F:alpha-1,6-mannosyltransferase activity"/>
    <property type="evidence" value="ECO:0007669"/>
    <property type="project" value="InterPro"/>
</dbReference>
<evidence type="ECO:0000313" key="12">
    <source>
        <dbReference type="Proteomes" id="UP000001488"/>
    </source>
</evidence>
<evidence type="ECO:0000256" key="8">
    <source>
        <dbReference type="ARBA" id="ARBA00022989"/>
    </source>
</evidence>
<proteinExistence type="predicted"/>
<dbReference type="STRING" id="593117.TGAM_1002"/>
<organism evidence="11 12">
    <name type="scientific">Thermococcus gammatolerans (strain DSM 15229 / JCM 11827 / EJ3)</name>
    <dbReference type="NCBI Taxonomy" id="593117"/>
    <lineage>
        <taxon>Archaea</taxon>
        <taxon>Methanobacteriati</taxon>
        <taxon>Methanobacteriota</taxon>
        <taxon>Thermococci</taxon>
        <taxon>Thermococcales</taxon>
        <taxon>Thermococcaceae</taxon>
        <taxon>Thermococcus</taxon>
    </lineage>
</organism>
<comment type="pathway">
    <text evidence="2">Glycolipid biosynthesis; glycosylphosphatidylinositol-anchor biosynthesis.</text>
</comment>
<dbReference type="eggNOG" id="arCOG10055">
    <property type="taxonomic scope" value="Archaea"/>
</dbReference>
<keyword evidence="3" id="KW-0337">GPI-anchor biosynthesis</keyword>
<reference evidence="11 12" key="1">
    <citation type="journal article" date="2007" name="Genome Biol.">
        <title>Genome analysis and genome-wide proteomics of Thermococcus gammatolerans, the most radioresistant organism known amongst the Archaea.</title>
        <authorList>
            <person name="Zivanovic Y."/>
            <person name="Armengaud J."/>
            <person name="Lagorce A."/>
            <person name="Leplat C."/>
            <person name="Guerin P."/>
            <person name="Dutertre M."/>
            <person name="Anthouard V."/>
            <person name="Forterre P."/>
            <person name="Wincker P."/>
            <person name="Confalonieri F."/>
        </authorList>
    </citation>
    <scope>NUCLEOTIDE SEQUENCE [LARGE SCALE GENOMIC DNA]</scope>
    <source>
        <strain evidence="12">DSM 15229 / JCM 11827 / EJ3</strain>
    </source>
</reference>
<dbReference type="PANTHER" id="PTHR12468">
    <property type="entry name" value="GPI MANNOSYLTRANSFERASE 2"/>
    <property type="match status" value="1"/>
</dbReference>
<evidence type="ECO:0000256" key="3">
    <source>
        <dbReference type="ARBA" id="ARBA00022502"/>
    </source>
</evidence>
<gene>
    <name evidence="11" type="ordered locus">TGAM_1002</name>
</gene>
<evidence type="ECO:0000256" key="5">
    <source>
        <dbReference type="ARBA" id="ARBA00022679"/>
    </source>
</evidence>
<feature type="transmembrane region" description="Helical" evidence="10">
    <location>
        <begin position="164"/>
        <end position="185"/>
    </location>
</feature>
<dbReference type="PATRIC" id="fig|593117.10.peg.998"/>
<dbReference type="AlphaFoldDB" id="C5A5J2"/>
<evidence type="ECO:0000256" key="9">
    <source>
        <dbReference type="ARBA" id="ARBA00023136"/>
    </source>
</evidence>
<keyword evidence="9 10" id="KW-0472">Membrane</keyword>
<evidence type="ECO:0000256" key="1">
    <source>
        <dbReference type="ARBA" id="ARBA00004477"/>
    </source>
</evidence>